<sequence>MIPSAFDYYAPKTLARAAALLKQHRRKDARLLAGGHSLLPLMKLRLAAPGVVIDLGRIPGLNAIQESKGKVSIGAMATHYEIESSDLLRQRCPLLPETAGAIGDAQVRNRGTLGGSLAHADPASDWPAAILALDAELEVQGPSRRRTIKAVSFFVDLLTTALRPSEILTRVRVPVAPERSGSAYVKMRQAASGFAIVGVAAQVTLDPDGRCAAVAVGVTGASKMAFRASATEEALRGKRPGEAAIRAAARLAAEGIDEFQEDIHASADYRKHLTQVLTRRALTKAVERVG</sequence>
<name>A0A1F6D651_HANXR</name>
<evidence type="ECO:0000256" key="3">
    <source>
        <dbReference type="ARBA" id="ARBA00023002"/>
    </source>
</evidence>
<dbReference type="InterPro" id="IPR016167">
    <property type="entry name" value="FAD-bd_PCMH_sub1"/>
</dbReference>
<dbReference type="InterPro" id="IPR036683">
    <property type="entry name" value="CO_DH_flav_C_dom_sf"/>
</dbReference>
<dbReference type="SUPFAM" id="SSF56176">
    <property type="entry name" value="FAD-binding/transporter-associated domain-like"/>
    <property type="match status" value="1"/>
</dbReference>
<evidence type="ECO:0000256" key="2">
    <source>
        <dbReference type="ARBA" id="ARBA00022827"/>
    </source>
</evidence>
<dbReference type="Gene3D" id="3.30.465.10">
    <property type="match status" value="1"/>
</dbReference>
<evidence type="ECO:0000256" key="1">
    <source>
        <dbReference type="ARBA" id="ARBA00022630"/>
    </source>
</evidence>
<dbReference type="InterPro" id="IPR051312">
    <property type="entry name" value="Diverse_Substr_Oxidored"/>
</dbReference>
<proteinExistence type="predicted"/>
<dbReference type="PANTHER" id="PTHR42659">
    <property type="entry name" value="XANTHINE DEHYDROGENASE SUBUNIT C-RELATED"/>
    <property type="match status" value="1"/>
</dbReference>
<keyword evidence="2" id="KW-0274">FAD</keyword>
<dbReference type="InterPro" id="IPR036318">
    <property type="entry name" value="FAD-bd_PCMH-like_sf"/>
</dbReference>
<evidence type="ECO:0000313" key="5">
    <source>
        <dbReference type="EMBL" id="OGG56886.1"/>
    </source>
</evidence>
<dbReference type="InterPro" id="IPR002346">
    <property type="entry name" value="Mopterin_DH_FAD-bd"/>
</dbReference>
<dbReference type="PROSITE" id="PS51387">
    <property type="entry name" value="FAD_PCMH"/>
    <property type="match status" value="1"/>
</dbReference>
<dbReference type="Proteomes" id="UP000178606">
    <property type="component" value="Unassembled WGS sequence"/>
</dbReference>
<evidence type="ECO:0000313" key="6">
    <source>
        <dbReference type="Proteomes" id="UP000178606"/>
    </source>
</evidence>
<feature type="domain" description="FAD-binding PCMH-type" evidence="4">
    <location>
        <begin position="1"/>
        <end position="178"/>
    </location>
</feature>
<keyword evidence="1" id="KW-0285">Flavoprotein</keyword>
<reference evidence="5 6" key="1">
    <citation type="journal article" date="2016" name="Nat. Commun.">
        <title>Thousands of microbial genomes shed light on interconnected biogeochemical processes in an aquifer system.</title>
        <authorList>
            <person name="Anantharaman K."/>
            <person name="Brown C.T."/>
            <person name="Hug L.A."/>
            <person name="Sharon I."/>
            <person name="Castelle C.J."/>
            <person name="Probst A.J."/>
            <person name="Thomas B.C."/>
            <person name="Singh A."/>
            <person name="Wilkins M.J."/>
            <person name="Karaoz U."/>
            <person name="Brodie E.L."/>
            <person name="Williams K.H."/>
            <person name="Hubbard S.S."/>
            <person name="Banfield J.F."/>
        </authorList>
    </citation>
    <scope>NUCLEOTIDE SEQUENCE [LARGE SCALE GENOMIC DNA]</scope>
    <source>
        <strain evidence="6">RIFCSPLOWO2_12_FULL_64_10</strain>
    </source>
</reference>
<dbReference type="Gene3D" id="3.30.43.10">
    <property type="entry name" value="Uridine Diphospho-n-acetylenolpyruvylglucosamine Reductase, domain 2"/>
    <property type="match status" value="1"/>
</dbReference>
<accession>A0A1F6D651</accession>
<comment type="caution">
    <text evidence="5">The sequence shown here is derived from an EMBL/GenBank/DDBJ whole genome shotgun (WGS) entry which is preliminary data.</text>
</comment>
<dbReference type="Pfam" id="PF00941">
    <property type="entry name" value="FAD_binding_5"/>
    <property type="match status" value="1"/>
</dbReference>
<dbReference type="SMART" id="SM01092">
    <property type="entry name" value="CO_deh_flav_C"/>
    <property type="match status" value="1"/>
</dbReference>
<dbReference type="Pfam" id="PF03450">
    <property type="entry name" value="CO_deh_flav_C"/>
    <property type="match status" value="1"/>
</dbReference>
<dbReference type="EMBL" id="MFKF01000023">
    <property type="protein sequence ID" value="OGG56886.1"/>
    <property type="molecule type" value="Genomic_DNA"/>
</dbReference>
<protein>
    <submittedName>
        <fullName evidence="5">Carbon monoxide dehydrogenase</fullName>
    </submittedName>
</protein>
<dbReference type="InterPro" id="IPR016166">
    <property type="entry name" value="FAD-bd_PCMH"/>
</dbReference>
<dbReference type="GO" id="GO:0016491">
    <property type="term" value="F:oxidoreductase activity"/>
    <property type="evidence" value="ECO:0007669"/>
    <property type="project" value="UniProtKB-KW"/>
</dbReference>
<dbReference type="FunFam" id="3.30.465.10:FF:000017">
    <property type="entry name" value="Xanthine dehydrogenase, FAD binding subunit"/>
    <property type="match status" value="1"/>
</dbReference>
<dbReference type="GO" id="GO:0071949">
    <property type="term" value="F:FAD binding"/>
    <property type="evidence" value="ECO:0007669"/>
    <property type="project" value="InterPro"/>
</dbReference>
<dbReference type="SUPFAM" id="SSF55447">
    <property type="entry name" value="CO dehydrogenase flavoprotein C-terminal domain-like"/>
    <property type="match status" value="1"/>
</dbReference>
<evidence type="ECO:0000259" key="4">
    <source>
        <dbReference type="PROSITE" id="PS51387"/>
    </source>
</evidence>
<gene>
    <name evidence="5" type="ORF">A3F84_10890</name>
</gene>
<dbReference type="Gene3D" id="3.30.390.50">
    <property type="entry name" value="CO dehydrogenase flavoprotein, C-terminal domain"/>
    <property type="match status" value="1"/>
</dbReference>
<dbReference type="InterPro" id="IPR005107">
    <property type="entry name" value="CO_DH_flav_C"/>
</dbReference>
<dbReference type="InterPro" id="IPR016169">
    <property type="entry name" value="FAD-bd_PCMH_sub2"/>
</dbReference>
<dbReference type="AlphaFoldDB" id="A0A1F6D651"/>
<dbReference type="PANTHER" id="PTHR42659:SF2">
    <property type="entry name" value="XANTHINE DEHYDROGENASE SUBUNIT C-RELATED"/>
    <property type="match status" value="1"/>
</dbReference>
<keyword evidence="3" id="KW-0560">Oxidoreductase</keyword>
<organism evidence="5 6">
    <name type="scientific">Handelsmanbacteria sp. (strain RIFCSPLOWO2_12_FULL_64_10)</name>
    <dbReference type="NCBI Taxonomy" id="1817868"/>
    <lineage>
        <taxon>Bacteria</taxon>
        <taxon>Candidatus Handelsmaniibacteriota</taxon>
    </lineage>
</organism>